<evidence type="ECO:0000313" key="3">
    <source>
        <dbReference type="Proteomes" id="UP001066276"/>
    </source>
</evidence>
<evidence type="ECO:0000256" key="1">
    <source>
        <dbReference type="SAM" id="MobiDB-lite"/>
    </source>
</evidence>
<dbReference type="AlphaFoldDB" id="A0AAV7SDH7"/>
<protein>
    <submittedName>
        <fullName evidence="2">Uncharacterized protein</fullName>
    </submittedName>
</protein>
<reference evidence="2" key="1">
    <citation type="journal article" date="2022" name="bioRxiv">
        <title>Sequencing and chromosome-scale assembly of the giantPleurodeles waltlgenome.</title>
        <authorList>
            <person name="Brown T."/>
            <person name="Elewa A."/>
            <person name="Iarovenko S."/>
            <person name="Subramanian E."/>
            <person name="Araus A.J."/>
            <person name="Petzold A."/>
            <person name="Susuki M."/>
            <person name="Suzuki K.-i.T."/>
            <person name="Hayashi T."/>
            <person name="Toyoda A."/>
            <person name="Oliveira C."/>
            <person name="Osipova E."/>
            <person name="Leigh N.D."/>
            <person name="Simon A."/>
            <person name="Yun M.H."/>
        </authorList>
    </citation>
    <scope>NUCLEOTIDE SEQUENCE</scope>
    <source>
        <strain evidence="2">20211129_DDA</strain>
        <tissue evidence="2">Liver</tissue>
    </source>
</reference>
<accession>A0AAV7SDH7</accession>
<comment type="caution">
    <text evidence="2">The sequence shown here is derived from an EMBL/GenBank/DDBJ whole genome shotgun (WGS) entry which is preliminary data.</text>
</comment>
<feature type="region of interest" description="Disordered" evidence="1">
    <location>
        <begin position="1"/>
        <end position="28"/>
    </location>
</feature>
<name>A0AAV7SDH7_PLEWA</name>
<dbReference type="EMBL" id="JANPWB010000008">
    <property type="protein sequence ID" value="KAJ1161178.1"/>
    <property type="molecule type" value="Genomic_DNA"/>
</dbReference>
<gene>
    <name evidence="2" type="ORF">NDU88_001665</name>
</gene>
<evidence type="ECO:0000313" key="2">
    <source>
        <dbReference type="EMBL" id="KAJ1161178.1"/>
    </source>
</evidence>
<organism evidence="2 3">
    <name type="scientific">Pleurodeles waltl</name>
    <name type="common">Iberian ribbed newt</name>
    <dbReference type="NCBI Taxonomy" id="8319"/>
    <lineage>
        <taxon>Eukaryota</taxon>
        <taxon>Metazoa</taxon>
        <taxon>Chordata</taxon>
        <taxon>Craniata</taxon>
        <taxon>Vertebrata</taxon>
        <taxon>Euteleostomi</taxon>
        <taxon>Amphibia</taxon>
        <taxon>Batrachia</taxon>
        <taxon>Caudata</taxon>
        <taxon>Salamandroidea</taxon>
        <taxon>Salamandridae</taxon>
        <taxon>Pleurodelinae</taxon>
        <taxon>Pleurodeles</taxon>
    </lineage>
</organism>
<proteinExistence type="predicted"/>
<sequence>MGRRNNETTWEEANGKPIGGLKPTKQTQHQKTCCVAEAGDEAPQRKDLPSPIFSLHAHCAARVADKYRDASYTLQLSKLEPVAWKIPNKRMDDGRWTFLRKFQFQSQLVLK</sequence>
<dbReference type="Proteomes" id="UP001066276">
    <property type="component" value="Chromosome 4_2"/>
</dbReference>
<keyword evidence="3" id="KW-1185">Reference proteome</keyword>